<reference evidence="3 4" key="1">
    <citation type="submission" date="2011-08" db="EMBL/GenBank/DDBJ databases">
        <title>The Genome Sequence of Selenomonas noxia F0398.</title>
        <authorList>
            <consortium name="The Broad Institute Genome Sequencing Platform"/>
            <person name="Earl A."/>
            <person name="Ward D."/>
            <person name="Feldgarden M."/>
            <person name="Gevers D."/>
            <person name="Izard J."/>
            <person name="Ganesan A."/>
            <person name="Blanton J.M."/>
            <person name="Baranova O.V."/>
            <person name="Tanner A.C."/>
            <person name="Dewhirst F.E."/>
            <person name="Young S.K."/>
            <person name="Zeng Q."/>
            <person name="Gargeya S."/>
            <person name="Fitzgerald M."/>
            <person name="Haas B."/>
            <person name="Abouelleil A."/>
            <person name="Alvarado L."/>
            <person name="Arachchi H.M."/>
            <person name="Berlin A."/>
            <person name="Brown A."/>
            <person name="Chapman S.B."/>
            <person name="Chen Z."/>
            <person name="Dunbar C."/>
            <person name="Freedman E."/>
            <person name="Gearin G."/>
            <person name="Gellesch M."/>
            <person name="Goldberg J."/>
            <person name="Griggs A."/>
            <person name="Gujja S."/>
            <person name="Heiman D."/>
            <person name="Howarth C."/>
            <person name="Larson L."/>
            <person name="Lui A."/>
            <person name="MacDonald P.J.P."/>
            <person name="Montmayeur A."/>
            <person name="Murphy C."/>
            <person name="Neiman D."/>
            <person name="Pearson M."/>
            <person name="Priest M."/>
            <person name="Roberts A."/>
            <person name="Saif S."/>
            <person name="Shea T."/>
            <person name="Shenoy N."/>
            <person name="Sisk P."/>
            <person name="Stolte C."/>
            <person name="Sykes S."/>
            <person name="Wortman J."/>
            <person name="Nusbaum C."/>
            <person name="Birren B."/>
        </authorList>
    </citation>
    <scope>NUCLEOTIDE SEQUENCE [LARGE SCALE GENOMIC DNA]</scope>
    <source>
        <strain evidence="3 4">F0398</strain>
    </source>
</reference>
<sequence length="139" mass="14812">MMSLSTLSKRLPAARSQQGFSLLSTLLAVMILAVILAIAVPRFSSAIATANTVKVQADLTALDTAIVLYQTAKGKAPGSIDDLTEYVTDLKNLKPPSGSVRVGDQEVSMENAAYKVEKKAGVWRATCAGRTAEEYHAKQ</sequence>
<dbReference type="InterPro" id="IPR045584">
    <property type="entry name" value="Pilin-like"/>
</dbReference>
<accession>A0ABN0DNS8</accession>
<evidence type="ECO:0000313" key="3">
    <source>
        <dbReference type="EMBL" id="EHG23978.1"/>
    </source>
</evidence>
<keyword evidence="2" id="KW-1133">Transmembrane helix</keyword>
<keyword evidence="4" id="KW-1185">Reference proteome</keyword>
<name>A0ABN0DNS8_9FIRM</name>
<evidence type="ECO:0000256" key="2">
    <source>
        <dbReference type="SAM" id="Phobius"/>
    </source>
</evidence>
<comment type="caution">
    <text evidence="3">The sequence shown here is derived from an EMBL/GenBank/DDBJ whole genome shotgun (WGS) entry which is preliminary data.</text>
</comment>
<organism evidence="3 4">
    <name type="scientific">Selenomonas noxia F0398</name>
    <dbReference type="NCBI Taxonomy" id="702437"/>
    <lineage>
        <taxon>Bacteria</taxon>
        <taxon>Bacillati</taxon>
        <taxon>Bacillota</taxon>
        <taxon>Negativicutes</taxon>
        <taxon>Selenomonadales</taxon>
        <taxon>Selenomonadaceae</taxon>
        <taxon>Selenomonas</taxon>
    </lineage>
</organism>
<keyword evidence="1" id="KW-0488">Methylation</keyword>
<dbReference type="Gene3D" id="3.30.700.10">
    <property type="entry name" value="Glycoprotein, Type 4 Pilin"/>
    <property type="match status" value="1"/>
</dbReference>
<proteinExistence type="predicted"/>
<keyword evidence="2" id="KW-0812">Transmembrane</keyword>
<evidence type="ECO:0008006" key="5">
    <source>
        <dbReference type="Google" id="ProtNLM"/>
    </source>
</evidence>
<dbReference type="EMBL" id="ADGH01000016">
    <property type="protein sequence ID" value="EHG23978.1"/>
    <property type="molecule type" value="Genomic_DNA"/>
</dbReference>
<evidence type="ECO:0000256" key="1">
    <source>
        <dbReference type="ARBA" id="ARBA00022481"/>
    </source>
</evidence>
<dbReference type="PRINTS" id="PR00813">
    <property type="entry name" value="BCTERIALGSPG"/>
</dbReference>
<dbReference type="InterPro" id="IPR000983">
    <property type="entry name" value="Bac_GSPG_pilin"/>
</dbReference>
<gene>
    <name evidence="3" type="ORF">HMPREF9432_01652</name>
</gene>
<evidence type="ECO:0000313" key="4">
    <source>
        <dbReference type="Proteomes" id="UP000003175"/>
    </source>
</evidence>
<protein>
    <recommendedName>
        <fullName evidence="5">Type II secretion system protein GspG C-terminal domain-containing protein</fullName>
    </recommendedName>
</protein>
<dbReference type="SUPFAM" id="SSF54523">
    <property type="entry name" value="Pili subunits"/>
    <property type="match status" value="1"/>
</dbReference>
<dbReference type="Proteomes" id="UP000003175">
    <property type="component" value="Unassembled WGS sequence"/>
</dbReference>
<keyword evidence="2" id="KW-0472">Membrane</keyword>
<feature type="transmembrane region" description="Helical" evidence="2">
    <location>
        <begin position="20"/>
        <end position="40"/>
    </location>
</feature>